<reference evidence="1" key="1">
    <citation type="submission" date="2021-04" db="EMBL/GenBank/DDBJ databases">
        <authorList>
            <consortium name="Molecular Ecology Group"/>
        </authorList>
    </citation>
    <scope>NUCLEOTIDE SEQUENCE</scope>
</reference>
<organism evidence="1 2">
    <name type="scientific">Candidula unifasciata</name>
    <dbReference type="NCBI Taxonomy" id="100452"/>
    <lineage>
        <taxon>Eukaryota</taxon>
        <taxon>Metazoa</taxon>
        <taxon>Spiralia</taxon>
        <taxon>Lophotrochozoa</taxon>
        <taxon>Mollusca</taxon>
        <taxon>Gastropoda</taxon>
        <taxon>Heterobranchia</taxon>
        <taxon>Euthyneura</taxon>
        <taxon>Panpulmonata</taxon>
        <taxon>Eupulmonata</taxon>
        <taxon>Stylommatophora</taxon>
        <taxon>Helicina</taxon>
        <taxon>Helicoidea</taxon>
        <taxon>Geomitridae</taxon>
        <taxon>Candidula</taxon>
    </lineage>
</organism>
<sequence>MPKECSDGVDDIDEVLSSTLGALYGRATPAVVKQAWEVLSDSYGSNVSRFKSEYLNPVLELLHKVQE</sequence>
<dbReference type="OrthoDB" id="6138960at2759"/>
<gene>
    <name evidence="1" type="ORF">CUNI_LOCUS3047</name>
</gene>
<name>A0A8S3YKF2_9EUPU</name>
<evidence type="ECO:0000313" key="2">
    <source>
        <dbReference type="Proteomes" id="UP000678393"/>
    </source>
</evidence>
<dbReference type="EMBL" id="CAJHNH020000413">
    <property type="protein sequence ID" value="CAG5117489.1"/>
    <property type="molecule type" value="Genomic_DNA"/>
</dbReference>
<dbReference type="Proteomes" id="UP000678393">
    <property type="component" value="Unassembled WGS sequence"/>
</dbReference>
<evidence type="ECO:0000313" key="1">
    <source>
        <dbReference type="EMBL" id="CAG5117489.1"/>
    </source>
</evidence>
<dbReference type="AlphaFoldDB" id="A0A8S3YKF2"/>
<feature type="non-terminal residue" evidence="1">
    <location>
        <position position="67"/>
    </location>
</feature>
<proteinExistence type="predicted"/>
<keyword evidence="2" id="KW-1185">Reference proteome</keyword>
<comment type="caution">
    <text evidence="1">The sequence shown here is derived from an EMBL/GenBank/DDBJ whole genome shotgun (WGS) entry which is preliminary data.</text>
</comment>
<protein>
    <submittedName>
        <fullName evidence="1">Uncharacterized protein</fullName>
    </submittedName>
</protein>
<accession>A0A8S3YKF2</accession>